<feature type="domain" description="Response regulatory" evidence="4">
    <location>
        <begin position="173"/>
        <end position="300"/>
    </location>
</feature>
<dbReference type="InterPro" id="IPR036061">
    <property type="entry name" value="CheW-like_dom_sf"/>
</dbReference>
<dbReference type="PROSITE" id="PS50851">
    <property type="entry name" value="CHEW"/>
    <property type="match status" value="1"/>
</dbReference>
<sequence length="304" mass="33883">MASEKKGILLEAGTGEVEILEFVVNEVHYAINVIKVKEILEIDYITKVPNSSPAVAGLTLVRGDVVTLIDMKQVLEKTNSDLKKAKTILCEFNQMKVAFCVDSIVGIHRIGWDDIKKPDNINESSLVIGNIILGDKIIMLLDFEKIVMDINPGSGIGEKRMENIANVDRSNIKMVLADDSPLIRRVLNDTLTKAGFKHLRFFDDGQQALNYLKAIEEKKGENFIEDVQMLITDIEMPQMDGHTLTRKIKEDKILKKLPVIIFSSLITDDLMHKGEAVGADAQMSKPEIGKLVSLIDKLITEKGL</sequence>
<evidence type="ECO:0000313" key="7">
    <source>
        <dbReference type="Proteomes" id="UP000242497"/>
    </source>
</evidence>
<dbReference type="InterPro" id="IPR001789">
    <property type="entry name" value="Sig_transdc_resp-reg_receiver"/>
</dbReference>
<dbReference type="SUPFAM" id="SSF50341">
    <property type="entry name" value="CheW-like"/>
    <property type="match status" value="1"/>
</dbReference>
<dbReference type="Gene3D" id="2.40.50.180">
    <property type="entry name" value="CheA-289, Domain 4"/>
    <property type="match status" value="1"/>
</dbReference>
<dbReference type="GO" id="GO:0006935">
    <property type="term" value="P:chemotaxis"/>
    <property type="evidence" value="ECO:0007669"/>
    <property type="project" value="InterPro"/>
</dbReference>
<evidence type="ECO:0000259" key="5">
    <source>
        <dbReference type="PROSITE" id="PS50851"/>
    </source>
</evidence>
<dbReference type="STRING" id="1123349.SAMN02744037_01401"/>
<evidence type="ECO:0000313" key="6">
    <source>
        <dbReference type="EMBL" id="SHK00321.1"/>
    </source>
</evidence>
<organism evidence="6 7">
    <name type="scientific">Tepidibacter formicigenes DSM 15518</name>
    <dbReference type="NCBI Taxonomy" id="1123349"/>
    <lineage>
        <taxon>Bacteria</taxon>
        <taxon>Bacillati</taxon>
        <taxon>Bacillota</taxon>
        <taxon>Clostridia</taxon>
        <taxon>Peptostreptococcales</taxon>
        <taxon>Peptostreptococcaceae</taxon>
        <taxon>Tepidibacter</taxon>
    </lineage>
</organism>
<dbReference type="Pfam" id="PF01584">
    <property type="entry name" value="CheW"/>
    <property type="match status" value="1"/>
</dbReference>
<dbReference type="EMBL" id="FRAE01000026">
    <property type="protein sequence ID" value="SHK00321.1"/>
    <property type="molecule type" value="Genomic_DNA"/>
</dbReference>
<accession>A0A1M6NXF7</accession>
<evidence type="ECO:0000259" key="4">
    <source>
        <dbReference type="PROSITE" id="PS50110"/>
    </source>
</evidence>
<dbReference type="PIRSF" id="PIRSF002867">
    <property type="entry name" value="CheV"/>
    <property type="match status" value="1"/>
</dbReference>
<dbReference type="Proteomes" id="UP000242497">
    <property type="component" value="Unassembled WGS sequence"/>
</dbReference>
<dbReference type="InterPro" id="IPR011006">
    <property type="entry name" value="CheY-like_superfamily"/>
</dbReference>
<dbReference type="PANTHER" id="PTHR47233">
    <property type="entry name" value="CHEMOTAXIS PROTEIN CHEV"/>
    <property type="match status" value="1"/>
</dbReference>
<keyword evidence="7" id="KW-1185">Reference proteome</keyword>
<evidence type="ECO:0000256" key="2">
    <source>
        <dbReference type="ARBA" id="ARBA00024867"/>
    </source>
</evidence>
<name>A0A1M6NXF7_9FIRM</name>
<dbReference type="InterPro" id="IPR024181">
    <property type="entry name" value="Chemotax_regulator_CheV"/>
</dbReference>
<keyword evidence="3" id="KW-0597">Phosphoprotein</keyword>
<dbReference type="PANTHER" id="PTHR47233:SF3">
    <property type="entry name" value="CHEMOTAXIS PROTEIN CHEV"/>
    <property type="match status" value="1"/>
</dbReference>
<proteinExistence type="predicted"/>
<reference evidence="7" key="1">
    <citation type="submission" date="2016-11" db="EMBL/GenBank/DDBJ databases">
        <authorList>
            <person name="Varghese N."/>
            <person name="Submissions S."/>
        </authorList>
    </citation>
    <scope>NUCLEOTIDE SEQUENCE [LARGE SCALE GENOMIC DNA]</scope>
    <source>
        <strain evidence="7">DSM 15518</strain>
    </source>
</reference>
<dbReference type="GO" id="GO:0000160">
    <property type="term" value="P:phosphorelay signal transduction system"/>
    <property type="evidence" value="ECO:0007669"/>
    <property type="project" value="InterPro"/>
</dbReference>
<dbReference type="SMART" id="SM00448">
    <property type="entry name" value="REC"/>
    <property type="match status" value="1"/>
</dbReference>
<feature type="modified residue" description="4-aspartylphosphate" evidence="3">
    <location>
        <position position="233"/>
    </location>
</feature>
<protein>
    <recommendedName>
        <fullName evidence="1">Stage 0 sporulation protein A homolog</fullName>
    </recommendedName>
</protein>
<dbReference type="Gene3D" id="2.30.30.40">
    <property type="entry name" value="SH3 Domains"/>
    <property type="match status" value="1"/>
</dbReference>
<dbReference type="InterPro" id="IPR002545">
    <property type="entry name" value="CheW-lke_dom"/>
</dbReference>
<dbReference type="RefSeq" id="WP_072888531.1">
    <property type="nucleotide sequence ID" value="NZ_FRAE01000026.1"/>
</dbReference>
<feature type="domain" description="CheW-like" evidence="5">
    <location>
        <begin position="16"/>
        <end position="152"/>
    </location>
</feature>
<dbReference type="OrthoDB" id="9806105at2"/>
<comment type="function">
    <text evidence="2">May play the central regulatory role in sporulation. It may be an element of the effector pathway responsible for the activation of sporulation genes in response to nutritional stress. Spo0A may act in concert with spo0H (a sigma factor) to control the expression of some genes that are critical to the sporulation process.</text>
</comment>
<evidence type="ECO:0000256" key="1">
    <source>
        <dbReference type="ARBA" id="ARBA00018672"/>
    </source>
</evidence>
<evidence type="ECO:0000256" key="3">
    <source>
        <dbReference type="PROSITE-ProRule" id="PRU00169"/>
    </source>
</evidence>
<dbReference type="Gene3D" id="3.40.50.2300">
    <property type="match status" value="1"/>
</dbReference>
<dbReference type="PROSITE" id="PS50110">
    <property type="entry name" value="RESPONSE_REGULATORY"/>
    <property type="match status" value="1"/>
</dbReference>
<dbReference type="SMART" id="SM00260">
    <property type="entry name" value="CheW"/>
    <property type="match status" value="1"/>
</dbReference>
<dbReference type="Pfam" id="PF00072">
    <property type="entry name" value="Response_reg"/>
    <property type="match status" value="1"/>
</dbReference>
<gene>
    <name evidence="6" type="ORF">SAMN02744037_01401</name>
</gene>
<dbReference type="AlphaFoldDB" id="A0A1M6NXF7"/>
<dbReference type="SUPFAM" id="SSF52172">
    <property type="entry name" value="CheY-like"/>
    <property type="match status" value="1"/>
</dbReference>